<dbReference type="InterPro" id="IPR023430">
    <property type="entry name" value="Pept_HybD-like_dom_sf"/>
</dbReference>
<dbReference type="GO" id="GO:0008233">
    <property type="term" value="F:peptidase activity"/>
    <property type="evidence" value="ECO:0007669"/>
    <property type="project" value="UniProtKB-KW"/>
</dbReference>
<comment type="caution">
    <text evidence="1">The sequence shown here is derived from an EMBL/GenBank/DDBJ whole genome shotgun (WGS) entry which is preliminary data.</text>
</comment>
<organism evidence="1 2">
    <name type="scientific">Camelliibacillus cellulosilyticus</name>
    <dbReference type="NCBI Taxonomy" id="2174486"/>
    <lineage>
        <taxon>Bacteria</taxon>
        <taxon>Bacillati</taxon>
        <taxon>Bacillota</taxon>
        <taxon>Bacilli</taxon>
        <taxon>Bacillales</taxon>
        <taxon>Sporolactobacillaceae</taxon>
        <taxon>Camelliibacillus</taxon>
    </lineage>
</organism>
<dbReference type="Pfam" id="PF06866">
    <property type="entry name" value="DUF1256"/>
    <property type="match status" value="1"/>
</dbReference>
<dbReference type="EMBL" id="JBHSFW010000011">
    <property type="protein sequence ID" value="MFC4619700.1"/>
    <property type="molecule type" value="Genomic_DNA"/>
</dbReference>
<dbReference type="InterPro" id="IPR009665">
    <property type="entry name" value="YyaC"/>
</dbReference>
<accession>A0ABV9GSS1</accession>
<gene>
    <name evidence="1" type="primary">yyaC</name>
    <name evidence="1" type="ORF">ACFO4N_13350</name>
</gene>
<dbReference type="GO" id="GO:0006508">
    <property type="term" value="P:proteolysis"/>
    <property type="evidence" value="ECO:0007669"/>
    <property type="project" value="UniProtKB-KW"/>
</dbReference>
<dbReference type="SUPFAM" id="SSF53163">
    <property type="entry name" value="HybD-like"/>
    <property type="match status" value="1"/>
</dbReference>
<evidence type="ECO:0000313" key="1">
    <source>
        <dbReference type="EMBL" id="MFC4619700.1"/>
    </source>
</evidence>
<keyword evidence="2" id="KW-1185">Reference proteome</keyword>
<protein>
    <submittedName>
        <fullName evidence="1">Spore protease YyaC</fullName>
    </submittedName>
</protein>
<dbReference type="NCBIfam" id="TIGR02841">
    <property type="entry name" value="spore_YyaC"/>
    <property type="match status" value="1"/>
</dbReference>
<evidence type="ECO:0000313" key="2">
    <source>
        <dbReference type="Proteomes" id="UP001596022"/>
    </source>
</evidence>
<sequence length="202" mass="22354">MNLKQTFRTMVKGSEFRVHYNETTCRAKLTKNLESRLFDLGPHRPIVIVCIGTDRSTGDSLGPLVGMNLEKHSQKKYYLYGTLDTPVHAVNLSAMLDDIHRKHNNAFIIAVDACLGRHNNVGLITVADGPVIPGAGVKKDLPPVGDIHITGIVNVSGYMEYFVLQNTRLSLVMNMAQIISDCLHQSITRMGSKQKVAKITLK</sequence>
<dbReference type="RefSeq" id="WP_376846794.1">
    <property type="nucleotide sequence ID" value="NZ_JBHSFW010000011.1"/>
</dbReference>
<proteinExistence type="predicted"/>
<name>A0ABV9GSS1_9BACL</name>
<reference evidence="2" key="1">
    <citation type="journal article" date="2019" name="Int. J. Syst. Evol. Microbiol.">
        <title>The Global Catalogue of Microorganisms (GCM) 10K type strain sequencing project: providing services to taxonomists for standard genome sequencing and annotation.</title>
        <authorList>
            <consortium name="The Broad Institute Genomics Platform"/>
            <consortium name="The Broad Institute Genome Sequencing Center for Infectious Disease"/>
            <person name="Wu L."/>
            <person name="Ma J."/>
        </authorList>
    </citation>
    <scope>NUCLEOTIDE SEQUENCE [LARGE SCALE GENOMIC DNA]</scope>
    <source>
        <strain evidence="2">CGMCC 1.16306</strain>
    </source>
</reference>
<keyword evidence="1" id="KW-0378">Hydrolase</keyword>
<dbReference type="Proteomes" id="UP001596022">
    <property type="component" value="Unassembled WGS sequence"/>
</dbReference>
<keyword evidence="1" id="KW-0645">Protease</keyword>